<dbReference type="AlphaFoldDB" id="A0A8D8GZS9"/>
<reference evidence="1" key="1">
    <citation type="submission" date="2021-05" db="EMBL/GenBank/DDBJ databases">
        <authorList>
            <person name="Alioto T."/>
            <person name="Alioto T."/>
            <person name="Gomez Garrido J."/>
        </authorList>
    </citation>
    <scope>NUCLEOTIDE SEQUENCE</scope>
</reference>
<organism evidence="1">
    <name type="scientific">Culex pipiens</name>
    <name type="common">House mosquito</name>
    <dbReference type="NCBI Taxonomy" id="7175"/>
    <lineage>
        <taxon>Eukaryota</taxon>
        <taxon>Metazoa</taxon>
        <taxon>Ecdysozoa</taxon>
        <taxon>Arthropoda</taxon>
        <taxon>Hexapoda</taxon>
        <taxon>Insecta</taxon>
        <taxon>Pterygota</taxon>
        <taxon>Neoptera</taxon>
        <taxon>Endopterygota</taxon>
        <taxon>Diptera</taxon>
        <taxon>Nematocera</taxon>
        <taxon>Culicoidea</taxon>
        <taxon>Culicidae</taxon>
        <taxon>Culicinae</taxon>
        <taxon>Culicini</taxon>
        <taxon>Culex</taxon>
        <taxon>Culex</taxon>
    </lineage>
</organism>
<name>A0A8D8GZS9_CULPI</name>
<dbReference type="EMBL" id="HBUE01191528">
    <property type="protein sequence ID" value="CAG6525446.1"/>
    <property type="molecule type" value="Transcribed_RNA"/>
</dbReference>
<sequence>MNECSGKGTNTNGGRPTMCGQRCTDTRFAVCLDALVTEVLFRIFCVINNCAKNGVKLMATPGVSDFGWTSGMVRRIRDVAVHPGGAVRCTGRSRVCSARVLLKRQVVDGCSVKYRRKAGFPV</sequence>
<dbReference type="EMBL" id="HBUE01297443">
    <property type="protein sequence ID" value="CAG6577153.1"/>
    <property type="molecule type" value="Transcribed_RNA"/>
</dbReference>
<accession>A0A8D8GZS9</accession>
<protein>
    <submittedName>
        <fullName evidence="1">(northern house mosquito) hypothetical protein</fullName>
    </submittedName>
</protein>
<proteinExistence type="predicted"/>
<evidence type="ECO:0000313" key="1">
    <source>
        <dbReference type="EMBL" id="CAG6525446.1"/>
    </source>
</evidence>